<organism evidence="1 2">
    <name type="scientific">Peronosclerospora sorghi</name>
    <dbReference type="NCBI Taxonomy" id="230839"/>
    <lineage>
        <taxon>Eukaryota</taxon>
        <taxon>Sar</taxon>
        <taxon>Stramenopiles</taxon>
        <taxon>Oomycota</taxon>
        <taxon>Peronosporomycetes</taxon>
        <taxon>Peronosporales</taxon>
        <taxon>Peronosporaceae</taxon>
        <taxon>Peronosclerospora</taxon>
    </lineage>
</organism>
<gene>
    <name evidence="1" type="ORF">PsorP6_015359</name>
</gene>
<evidence type="ECO:0000313" key="2">
    <source>
        <dbReference type="Proteomes" id="UP001163321"/>
    </source>
</evidence>
<accession>A0ACC0WQ25</accession>
<sequence length="129" mass="14518">MDIWEANSMATSFATHACSTDGMQRCTTAEECGSTDATPYTGWCDNEGCSFKPYRLGAKTFIGRGKFFDIDTTRSFTIITQFVNRDNTSTGELDWVVPDEHILKFLSFLLFLRSLLSRKRRHLLGIAGT</sequence>
<dbReference type="Proteomes" id="UP001163321">
    <property type="component" value="Chromosome 10"/>
</dbReference>
<name>A0ACC0WQ25_9STRA</name>
<comment type="caution">
    <text evidence="1">The sequence shown here is derived from an EMBL/GenBank/DDBJ whole genome shotgun (WGS) entry which is preliminary data.</text>
</comment>
<protein>
    <submittedName>
        <fullName evidence="1">Uncharacterized protein</fullName>
    </submittedName>
</protein>
<reference evidence="1 2" key="1">
    <citation type="journal article" date="2022" name="bioRxiv">
        <title>The genome of the oomycete Peronosclerospora sorghi, a cosmopolitan pathogen of maize and sorghum, is inflated with dispersed pseudogenes.</title>
        <authorList>
            <person name="Fletcher K."/>
            <person name="Martin F."/>
            <person name="Isakeit T."/>
            <person name="Cavanaugh K."/>
            <person name="Magill C."/>
            <person name="Michelmore R."/>
        </authorList>
    </citation>
    <scope>NUCLEOTIDE SEQUENCE [LARGE SCALE GENOMIC DNA]</scope>
    <source>
        <strain evidence="1">P6</strain>
    </source>
</reference>
<evidence type="ECO:0000313" key="1">
    <source>
        <dbReference type="EMBL" id="KAI9919851.1"/>
    </source>
</evidence>
<dbReference type="EMBL" id="CM047589">
    <property type="protein sequence ID" value="KAI9919851.1"/>
    <property type="molecule type" value="Genomic_DNA"/>
</dbReference>
<proteinExistence type="predicted"/>
<keyword evidence="2" id="KW-1185">Reference proteome</keyword>